<dbReference type="RefSeq" id="WP_054859744.1">
    <property type="nucleotide sequence ID" value="NZ_JAJUIE010000092.1"/>
</dbReference>
<evidence type="ECO:0000313" key="12">
    <source>
        <dbReference type="Proteomes" id="UP000245624"/>
    </source>
</evidence>
<keyword evidence="12" id="KW-1185">Reference proteome</keyword>
<dbReference type="PANTHER" id="PTHR35011:SF11">
    <property type="entry name" value="TRAP TRANSPORTER SMALL PERMEASE PROTEIN"/>
    <property type="match status" value="1"/>
</dbReference>
<dbReference type="EMBL" id="QGTD01000005">
    <property type="protein sequence ID" value="PWU69495.1"/>
    <property type="molecule type" value="Genomic_DNA"/>
</dbReference>
<accession>A0A317L1H0</accession>
<gene>
    <name evidence="11" type="ORF">DLJ74_05860</name>
</gene>
<evidence type="ECO:0000256" key="3">
    <source>
        <dbReference type="ARBA" id="ARBA00022475"/>
    </source>
</evidence>
<evidence type="ECO:0000259" key="10">
    <source>
        <dbReference type="Pfam" id="PF04290"/>
    </source>
</evidence>
<comment type="caution">
    <text evidence="11">The sequence shown here is derived from an EMBL/GenBank/DDBJ whole genome shotgun (WGS) entry which is preliminary data.</text>
</comment>
<proteinExistence type="inferred from homology"/>
<feature type="transmembrane region" description="Helical" evidence="9">
    <location>
        <begin position="130"/>
        <end position="151"/>
    </location>
</feature>
<dbReference type="Proteomes" id="UP000245624">
    <property type="component" value="Unassembled WGS sequence"/>
</dbReference>
<feature type="transmembrane region" description="Helical" evidence="9">
    <location>
        <begin position="14"/>
        <end position="35"/>
    </location>
</feature>
<evidence type="ECO:0000256" key="9">
    <source>
        <dbReference type="SAM" id="Phobius"/>
    </source>
</evidence>
<keyword evidence="7 9" id="KW-0472">Membrane</keyword>
<reference evidence="11 12" key="1">
    <citation type="submission" date="2018-05" db="EMBL/GenBank/DDBJ databases">
        <title>Genomic analysis of Gracilibacillus dipsosauri DD1 reveals novel features of a salt-tolerant amylase.</title>
        <authorList>
            <person name="Deutch C.E."/>
            <person name="Yang S."/>
        </authorList>
    </citation>
    <scope>NUCLEOTIDE SEQUENCE [LARGE SCALE GENOMIC DNA]</scope>
    <source>
        <strain evidence="11 12">DD1</strain>
    </source>
</reference>
<evidence type="ECO:0000313" key="11">
    <source>
        <dbReference type="EMBL" id="PWU69495.1"/>
    </source>
</evidence>
<name>A0A317L1H0_9BACI</name>
<keyword evidence="6 9" id="KW-1133">Transmembrane helix</keyword>
<dbReference type="InterPro" id="IPR007387">
    <property type="entry name" value="TRAP_DctQ"/>
</dbReference>
<dbReference type="GO" id="GO:0022857">
    <property type="term" value="F:transmembrane transporter activity"/>
    <property type="evidence" value="ECO:0007669"/>
    <property type="project" value="TreeGrafter"/>
</dbReference>
<dbReference type="GO" id="GO:0015740">
    <property type="term" value="P:C4-dicarboxylate transport"/>
    <property type="evidence" value="ECO:0007669"/>
    <property type="project" value="TreeGrafter"/>
</dbReference>
<dbReference type="PANTHER" id="PTHR35011">
    <property type="entry name" value="2,3-DIKETO-L-GULONATE TRAP TRANSPORTER SMALL PERMEASE PROTEIN YIAM"/>
    <property type="match status" value="1"/>
</dbReference>
<dbReference type="OrthoDB" id="49066at2"/>
<feature type="transmembrane region" description="Helical" evidence="9">
    <location>
        <begin position="55"/>
        <end position="80"/>
    </location>
</feature>
<keyword evidence="2" id="KW-0813">Transport</keyword>
<evidence type="ECO:0000256" key="8">
    <source>
        <dbReference type="ARBA" id="ARBA00038436"/>
    </source>
</evidence>
<evidence type="ECO:0000256" key="1">
    <source>
        <dbReference type="ARBA" id="ARBA00004429"/>
    </source>
</evidence>
<keyword evidence="5 9" id="KW-0812">Transmembrane</keyword>
<evidence type="ECO:0000256" key="5">
    <source>
        <dbReference type="ARBA" id="ARBA00022692"/>
    </source>
</evidence>
<evidence type="ECO:0000256" key="2">
    <source>
        <dbReference type="ARBA" id="ARBA00022448"/>
    </source>
</evidence>
<dbReference type="GO" id="GO:0005886">
    <property type="term" value="C:plasma membrane"/>
    <property type="evidence" value="ECO:0007669"/>
    <property type="project" value="UniProtKB-SubCell"/>
</dbReference>
<comment type="similarity">
    <text evidence="8">Belongs to the TRAP transporter small permease family.</text>
</comment>
<dbReference type="AlphaFoldDB" id="A0A317L1H0"/>
<feature type="transmembrane region" description="Helical" evidence="9">
    <location>
        <begin position="92"/>
        <end position="110"/>
    </location>
</feature>
<evidence type="ECO:0000256" key="4">
    <source>
        <dbReference type="ARBA" id="ARBA00022519"/>
    </source>
</evidence>
<evidence type="ECO:0000256" key="6">
    <source>
        <dbReference type="ARBA" id="ARBA00022989"/>
    </source>
</evidence>
<protein>
    <submittedName>
        <fullName evidence="11">TRAP transporter small permease protein</fullName>
    </submittedName>
</protein>
<evidence type="ECO:0000256" key="7">
    <source>
        <dbReference type="ARBA" id="ARBA00023136"/>
    </source>
</evidence>
<dbReference type="InterPro" id="IPR055348">
    <property type="entry name" value="DctQ"/>
</dbReference>
<organism evidence="11 12">
    <name type="scientific">Gracilibacillus dipsosauri</name>
    <dbReference type="NCBI Taxonomy" id="178340"/>
    <lineage>
        <taxon>Bacteria</taxon>
        <taxon>Bacillati</taxon>
        <taxon>Bacillota</taxon>
        <taxon>Bacilli</taxon>
        <taxon>Bacillales</taxon>
        <taxon>Bacillaceae</taxon>
        <taxon>Gracilibacillus</taxon>
    </lineage>
</organism>
<dbReference type="Pfam" id="PF04290">
    <property type="entry name" value="DctQ"/>
    <property type="match status" value="1"/>
</dbReference>
<keyword evidence="4" id="KW-0997">Cell inner membrane</keyword>
<comment type="subcellular location">
    <subcellularLocation>
        <location evidence="1">Cell inner membrane</location>
        <topology evidence="1">Multi-pass membrane protein</topology>
    </subcellularLocation>
</comment>
<feature type="domain" description="Tripartite ATP-independent periplasmic transporters DctQ component" evidence="10">
    <location>
        <begin position="26"/>
        <end position="151"/>
    </location>
</feature>
<keyword evidence="3" id="KW-1003">Cell membrane</keyword>
<sequence>MNLFKKIVSLLNKMLIGIVLTMLGSMAIVIIIQVFSRQFFDYTPSWSEELSRLLLVWISFLGIAYGVKARLHIALGLVINKLPKSIQHLFDYFSKILIIGFGIMMIYYGYQFVVLMGASTMPGTGLPSSFLYASIPVSGFFLTLYGVELLFTKGLHQDLTEEISEV</sequence>